<evidence type="ECO:0000256" key="3">
    <source>
        <dbReference type="ARBA" id="ARBA00023125"/>
    </source>
</evidence>
<dbReference type="InterPro" id="IPR044068">
    <property type="entry name" value="CB"/>
</dbReference>
<evidence type="ECO:0000256" key="1">
    <source>
        <dbReference type="ARBA" id="ARBA00008857"/>
    </source>
</evidence>
<dbReference type="PANTHER" id="PTHR30629:SF6">
    <property type="entry name" value="PROPHAGE INTEGRASE INTA-RELATED"/>
    <property type="match status" value="1"/>
</dbReference>
<keyword evidence="3 5" id="KW-0238">DNA-binding</keyword>
<comment type="similarity">
    <text evidence="1">Belongs to the 'phage' integrase family.</text>
</comment>
<dbReference type="InterPro" id="IPR010998">
    <property type="entry name" value="Integrase_recombinase_N"/>
</dbReference>
<evidence type="ECO:0000313" key="8">
    <source>
        <dbReference type="EMBL" id="MDP5137933.1"/>
    </source>
</evidence>
<reference evidence="8 9" key="1">
    <citation type="submission" date="2022-11" db="EMBL/GenBank/DDBJ databases">
        <title>Viruses from the air-sea interface of a natural surface slick.</title>
        <authorList>
            <person name="Rahlff J."/>
            <person name="Holmfeldt K."/>
        </authorList>
    </citation>
    <scope>NUCLEOTIDE SEQUENCE [LARGE SCALE GENOMIC DNA]</scope>
    <source>
        <strain evidence="8 9">SMS4</strain>
    </source>
</reference>
<accession>A0ABT9I3I0</accession>
<dbReference type="SUPFAM" id="SSF56349">
    <property type="entry name" value="DNA breaking-rejoining enzymes"/>
    <property type="match status" value="1"/>
</dbReference>
<evidence type="ECO:0000256" key="2">
    <source>
        <dbReference type="ARBA" id="ARBA00022908"/>
    </source>
</evidence>
<dbReference type="Pfam" id="PF13356">
    <property type="entry name" value="Arm-DNA-bind_3"/>
    <property type="match status" value="1"/>
</dbReference>
<dbReference type="InterPro" id="IPR050808">
    <property type="entry name" value="Phage_Integrase"/>
</dbReference>
<dbReference type="Proteomes" id="UP001231109">
    <property type="component" value="Unassembled WGS sequence"/>
</dbReference>
<sequence>MARKSVPLSDAQIKGTKPQLKEFNLADGDGLYLRVKPNGSKTWLFNYTKPITEKRSNLKIGSYPEVSLKDARAKRQEYRELLAKEVDPQQFIAEQTQQKKFTALSTFEAVAMDWFNLKCKNLSERYAYNIERSLQNHLFPFIGSYPISALTAPLVIEALKPLAAKGTLETVSRLCQRINEIMTYAVNTGIIYHNPLAGIKAAFETASTENMPTLNPEELPYLMQALSTASIKIITRCLIEFQLHTMTRPSEAAGAKWAEIDVEQMLWNIPAERMKKRRPHSVPLTKQVVALLEVVRPISGRSEFIFPADRDPKKPTNSETANMALKRMGFKGRLVAHGLRALASTTLNDQGFDADVIEMALAHIDKNQVRAAYNRAKYLERRKTMMQWWSNHIEEAATGNLSLASSKRGLSAVG</sequence>
<dbReference type="EMBL" id="JAPJDZ010000078">
    <property type="protein sequence ID" value="MDP5137933.1"/>
    <property type="molecule type" value="Genomic_DNA"/>
</dbReference>
<dbReference type="InterPro" id="IPR038488">
    <property type="entry name" value="Integrase_DNA-bd_sf"/>
</dbReference>
<dbReference type="Pfam" id="PF00589">
    <property type="entry name" value="Phage_integrase"/>
    <property type="match status" value="1"/>
</dbReference>
<keyword evidence="4" id="KW-0233">DNA recombination</keyword>
<evidence type="ECO:0000259" key="6">
    <source>
        <dbReference type="PROSITE" id="PS51898"/>
    </source>
</evidence>
<keyword evidence="9" id="KW-1185">Reference proteome</keyword>
<dbReference type="InterPro" id="IPR025166">
    <property type="entry name" value="Integrase_DNA_bind_dom"/>
</dbReference>
<dbReference type="Gene3D" id="1.10.443.10">
    <property type="entry name" value="Intergrase catalytic core"/>
    <property type="match status" value="1"/>
</dbReference>
<dbReference type="InterPro" id="IPR002104">
    <property type="entry name" value="Integrase_catalytic"/>
</dbReference>
<dbReference type="Gene3D" id="3.30.160.390">
    <property type="entry name" value="Integrase, DNA-binding domain"/>
    <property type="match status" value="1"/>
</dbReference>
<feature type="domain" description="Core-binding (CB)" evidence="7">
    <location>
        <begin position="105"/>
        <end position="186"/>
    </location>
</feature>
<evidence type="ECO:0000256" key="4">
    <source>
        <dbReference type="ARBA" id="ARBA00023172"/>
    </source>
</evidence>
<dbReference type="RefSeq" id="WP_305977132.1">
    <property type="nucleotide sequence ID" value="NZ_JAPJDZ010000078.1"/>
</dbReference>
<evidence type="ECO:0000313" key="9">
    <source>
        <dbReference type="Proteomes" id="UP001231109"/>
    </source>
</evidence>
<dbReference type="InterPro" id="IPR013762">
    <property type="entry name" value="Integrase-like_cat_sf"/>
</dbReference>
<dbReference type="InterPro" id="IPR053876">
    <property type="entry name" value="Phage_int_M"/>
</dbReference>
<evidence type="ECO:0000259" key="7">
    <source>
        <dbReference type="PROSITE" id="PS51900"/>
    </source>
</evidence>
<dbReference type="PROSITE" id="PS51900">
    <property type="entry name" value="CB"/>
    <property type="match status" value="1"/>
</dbReference>
<comment type="caution">
    <text evidence="8">The sequence shown here is derived from an EMBL/GenBank/DDBJ whole genome shotgun (WGS) entry which is preliminary data.</text>
</comment>
<keyword evidence="2" id="KW-0229">DNA integration</keyword>
<dbReference type="Pfam" id="PF22022">
    <property type="entry name" value="Phage_int_M"/>
    <property type="match status" value="1"/>
</dbReference>
<dbReference type="PROSITE" id="PS51898">
    <property type="entry name" value="TYR_RECOMBINASE"/>
    <property type="match status" value="1"/>
</dbReference>
<proteinExistence type="inferred from homology"/>
<evidence type="ECO:0000256" key="5">
    <source>
        <dbReference type="PROSITE-ProRule" id="PRU01248"/>
    </source>
</evidence>
<dbReference type="CDD" id="cd00801">
    <property type="entry name" value="INT_P4_C"/>
    <property type="match status" value="1"/>
</dbReference>
<gene>
    <name evidence="8" type="ORF">ORJ04_18435</name>
</gene>
<feature type="domain" description="Tyr recombinase" evidence="6">
    <location>
        <begin position="209"/>
        <end position="386"/>
    </location>
</feature>
<dbReference type="NCBIfam" id="NF007246">
    <property type="entry name" value="PRK09692.1"/>
    <property type="match status" value="1"/>
</dbReference>
<protein>
    <submittedName>
        <fullName evidence="8">Integrase domain-containing protein</fullName>
    </submittedName>
</protein>
<organism evidence="8 9">
    <name type="scientific">Rheinheimera baltica</name>
    <dbReference type="NCBI Taxonomy" id="67576"/>
    <lineage>
        <taxon>Bacteria</taxon>
        <taxon>Pseudomonadati</taxon>
        <taxon>Pseudomonadota</taxon>
        <taxon>Gammaproteobacteria</taxon>
        <taxon>Chromatiales</taxon>
        <taxon>Chromatiaceae</taxon>
        <taxon>Rheinheimera</taxon>
    </lineage>
</organism>
<name>A0ABT9I3I0_9GAMM</name>
<dbReference type="Gene3D" id="1.10.150.130">
    <property type="match status" value="1"/>
</dbReference>
<dbReference type="PANTHER" id="PTHR30629">
    <property type="entry name" value="PROPHAGE INTEGRASE"/>
    <property type="match status" value="1"/>
</dbReference>
<dbReference type="InterPro" id="IPR011010">
    <property type="entry name" value="DNA_brk_join_enz"/>
</dbReference>